<comment type="similarity">
    <text evidence="2">Belongs to the histidine acid phosphatase family. VIP1 subfamily.</text>
</comment>
<dbReference type="InterPro" id="IPR037446">
    <property type="entry name" value="His_Pase_VIP1"/>
</dbReference>
<dbReference type="AlphaFoldDB" id="A0A430QUB3"/>
<dbReference type="GO" id="GO:0005524">
    <property type="term" value="F:ATP binding"/>
    <property type="evidence" value="ECO:0007669"/>
    <property type="project" value="UniProtKB-KW"/>
</dbReference>
<keyword evidence="11" id="KW-0472">Membrane</keyword>
<feature type="transmembrane region" description="Helical" evidence="11">
    <location>
        <begin position="126"/>
        <end position="143"/>
    </location>
</feature>
<evidence type="ECO:0000256" key="5">
    <source>
        <dbReference type="ARBA" id="ARBA00022679"/>
    </source>
</evidence>
<keyword evidence="13" id="KW-1185">Reference proteome</keyword>
<dbReference type="InterPro" id="IPR029033">
    <property type="entry name" value="His_PPase_superfam"/>
</dbReference>
<dbReference type="InterPro" id="IPR000560">
    <property type="entry name" value="His_Pase_clade-2"/>
</dbReference>
<dbReference type="PANTHER" id="PTHR12750">
    <property type="entry name" value="DIPHOSPHOINOSITOL PENTAKISPHOSPHATE KINASE"/>
    <property type="match status" value="1"/>
</dbReference>
<dbReference type="GO" id="GO:0006020">
    <property type="term" value="P:inositol metabolic process"/>
    <property type="evidence" value="ECO:0007669"/>
    <property type="project" value="TreeGrafter"/>
</dbReference>
<evidence type="ECO:0000256" key="1">
    <source>
        <dbReference type="ARBA" id="ARBA00004496"/>
    </source>
</evidence>
<organism evidence="12 13">
    <name type="scientific">Schistosoma bovis</name>
    <name type="common">Blood fluke</name>
    <dbReference type="NCBI Taxonomy" id="6184"/>
    <lineage>
        <taxon>Eukaryota</taxon>
        <taxon>Metazoa</taxon>
        <taxon>Spiralia</taxon>
        <taxon>Lophotrochozoa</taxon>
        <taxon>Platyhelminthes</taxon>
        <taxon>Trematoda</taxon>
        <taxon>Digenea</taxon>
        <taxon>Strigeidida</taxon>
        <taxon>Schistosomatoidea</taxon>
        <taxon>Schistosomatidae</taxon>
        <taxon>Schistosoma</taxon>
    </lineage>
</organism>
<protein>
    <recommendedName>
        <fullName evidence="3">diphosphoinositol-pentakisphosphate 1-kinase</fullName>
        <ecNumber evidence="3">2.7.4.24</ecNumber>
    </recommendedName>
</protein>
<keyword evidence="11" id="KW-0812">Transmembrane</keyword>
<accession>A0A430QUB3</accession>
<evidence type="ECO:0000256" key="2">
    <source>
        <dbReference type="ARBA" id="ARBA00005609"/>
    </source>
</evidence>
<evidence type="ECO:0000256" key="9">
    <source>
        <dbReference type="ARBA" id="ARBA00033696"/>
    </source>
</evidence>
<evidence type="ECO:0000256" key="7">
    <source>
        <dbReference type="ARBA" id="ARBA00022777"/>
    </source>
</evidence>
<keyword evidence="8" id="KW-0067">ATP-binding</keyword>
<dbReference type="GO" id="GO:0000828">
    <property type="term" value="F:inositol hexakisphosphate kinase activity"/>
    <property type="evidence" value="ECO:0007669"/>
    <property type="project" value="TreeGrafter"/>
</dbReference>
<evidence type="ECO:0000313" key="13">
    <source>
        <dbReference type="Proteomes" id="UP000290809"/>
    </source>
</evidence>
<feature type="transmembrane region" description="Helical" evidence="11">
    <location>
        <begin position="84"/>
        <end position="106"/>
    </location>
</feature>
<dbReference type="GO" id="GO:0032958">
    <property type="term" value="P:inositol phosphate biosynthetic process"/>
    <property type="evidence" value="ECO:0007669"/>
    <property type="project" value="TreeGrafter"/>
</dbReference>
<proteinExistence type="inferred from homology"/>
<name>A0A430QUB3_SCHBO</name>
<evidence type="ECO:0000256" key="10">
    <source>
        <dbReference type="ARBA" id="ARBA00034629"/>
    </source>
</evidence>
<keyword evidence="7" id="KW-0418">Kinase</keyword>
<comment type="catalytic activity">
    <reaction evidence="10">
        <text>1D-myo-inositol hexakisphosphate + ATP = 1-diphospho-1D-myo-inositol 2,3,4,5,6-pentakisphosphate + ADP</text>
        <dbReference type="Rhea" id="RHEA:37459"/>
        <dbReference type="ChEBI" id="CHEBI:30616"/>
        <dbReference type="ChEBI" id="CHEBI:58130"/>
        <dbReference type="ChEBI" id="CHEBI:74946"/>
        <dbReference type="ChEBI" id="CHEBI:456216"/>
        <dbReference type="EC" id="2.7.4.24"/>
    </reaction>
    <physiologicalReaction direction="left-to-right" evidence="10">
        <dbReference type="Rhea" id="RHEA:37460"/>
    </physiologicalReaction>
</comment>
<dbReference type="GO" id="GO:0033857">
    <property type="term" value="F:5-diphosphoinositol pentakisphosphate 1-kinase activity"/>
    <property type="evidence" value="ECO:0007669"/>
    <property type="project" value="TreeGrafter"/>
</dbReference>
<gene>
    <name evidence="12" type="ORF">DC041_0007374</name>
</gene>
<dbReference type="Proteomes" id="UP000290809">
    <property type="component" value="Unassembled WGS sequence"/>
</dbReference>
<evidence type="ECO:0000256" key="8">
    <source>
        <dbReference type="ARBA" id="ARBA00022840"/>
    </source>
</evidence>
<dbReference type="PANTHER" id="PTHR12750:SF9">
    <property type="entry name" value="INOSITOL HEXAKISPHOSPHATE AND DIPHOSPHOINOSITOL-PENTAKISPHOSPHATE KINASE"/>
    <property type="match status" value="1"/>
</dbReference>
<evidence type="ECO:0000256" key="4">
    <source>
        <dbReference type="ARBA" id="ARBA00022490"/>
    </source>
</evidence>
<evidence type="ECO:0000256" key="3">
    <source>
        <dbReference type="ARBA" id="ARBA00012893"/>
    </source>
</evidence>
<dbReference type="GO" id="GO:0005829">
    <property type="term" value="C:cytosol"/>
    <property type="evidence" value="ECO:0007669"/>
    <property type="project" value="TreeGrafter"/>
</dbReference>
<keyword evidence="6" id="KW-0547">Nucleotide-binding</keyword>
<keyword evidence="11" id="KW-1133">Transmembrane helix</keyword>
<dbReference type="EMBL" id="QMKO01000295">
    <property type="protein sequence ID" value="RTG91301.1"/>
    <property type="molecule type" value="Genomic_DNA"/>
</dbReference>
<comment type="catalytic activity">
    <reaction evidence="9">
        <text>5-diphospho-1D-myo-inositol 1,2,3,4,6-pentakisphosphate + ATP + H(+) = 1,5-bis(diphospho)-1D-myo-inositol 2,3,4,6-tetrakisphosphate + ADP</text>
        <dbReference type="Rhea" id="RHEA:10276"/>
        <dbReference type="ChEBI" id="CHEBI:15378"/>
        <dbReference type="ChEBI" id="CHEBI:30616"/>
        <dbReference type="ChEBI" id="CHEBI:58628"/>
        <dbReference type="ChEBI" id="CHEBI:77983"/>
        <dbReference type="ChEBI" id="CHEBI:456216"/>
        <dbReference type="EC" id="2.7.4.24"/>
    </reaction>
    <physiologicalReaction direction="left-to-right" evidence="9">
        <dbReference type="Rhea" id="RHEA:10277"/>
    </physiologicalReaction>
</comment>
<comment type="subcellular location">
    <subcellularLocation>
        <location evidence="1">Cytoplasm</location>
    </subcellularLocation>
</comment>
<evidence type="ECO:0000313" key="12">
    <source>
        <dbReference type="EMBL" id="RTG91301.1"/>
    </source>
</evidence>
<comment type="caution">
    <text evidence="12">The sequence shown here is derived from an EMBL/GenBank/DDBJ whole genome shotgun (WGS) entry which is preliminary data.</text>
</comment>
<keyword evidence="4" id="KW-0963">Cytoplasm</keyword>
<dbReference type="Pfam" id="PF00328">
    <property type="entry name" value="His_Phos_2"/>
    <property type="match status" value="1"/>
</dbReference>
<dbReference type="EC" id="2.7.4.24" evidence="3"/>
<evidence type="ECO:0000256" key="6">
    <source>
        <dbReference type="ARBA" id="ARBA00022741"/>
    </source>
</evidence>
<keyword evidence="5" id="KW-0808">Transferase</keyword>
<dbReference type="SUPFAM" id="SSF53254">
    <property type="entry name" value="Phosphoglycerate mutase-like"/>
    <property type="match status" value="1"/>
</dbReference>
<dbReference type="STRING" id="6184.A0A430QUB3"/>
<reference evidence="12 13" key="1">
    <citation type="journal article" date="2019" name="PLoS Pathog.">
        <title>Genome sequence of the bovine parasite Schistosoma bovis Tanzania.</title>
        <authorList>
            <person name="Oey H."/>
            <person name="Zakrzewski M."/>
            <person name="Gobert G."/>
            <person name="Gravermann K."/>
            <person name="Stoye J."/>
            <person name="Jones M."/>
            <person name="Mcmanus D."/>
            <person name="Krause L."/>
        </authorList>
    </citation>
    <scope>NUCLEOTIDE SEQUENCE [LARGE SCALE GENOMIC DNA]</scope>
    <source>
        <strain evidence="12 13">TAN1997</strain>
    </source>
</reference>
<evidence type="ECO:0000256" key="11">
    <source>
        <dbReference type="SAM" id="Phobius"/>
    </source>
</evidence>
<sequence>MCCTILFSSYSKGVASPERFVRSRLYFTSESHIHSLLTCLRYGELADIVTDEQWRRAMEYVSSISEINYLAQIVIMIYEDPTVVSFRGVYCITFLILYFVVLLVLLNPDVFNSFFGSVHRLWNSDVYFLNQYYTFFLTLYLLYEVYSMGCAKSTHHYSIIDEHFQKNC</sequence>